<gene>
    <name evidence="2" type="ORF">EYF80_033558</name>
</gene>
<feature type="compositionally biased region" description="Basic and acidic residues" evidence="1">
    <location>
        <begin position="34"/>
        <end position="51"/>
    </location>
</feature>
<comment type="caution">
    <text evidence="2">The sequence shown here is derived from an EMBL/GenBank/DDBJ whole genome shotgun (WGS) entry which is preliminary data.</text>
</comment>
<evidence type="ECO:0000256" key="1">
    <source>
        <dbReference type="SAM" id="MobiDB-lite"/>
    </source>
</evidence>
<name>A0A4Z2GTY1_9TELE</name>
<accession>A0A4Z2GTY1</accession>
<evidence type="ECO:0000313" key="2">
    <source>
        <dbReference type="EMBL" id="TNN56182.1"/>
    </source>
</evidence>
<evidence type="ECO:0000313" key="3">
    <source>
        <dbReference type="Proteomes" id="UP000314294"/>
    </source>
</evidence>
<sequence>MAAPFPLPSSETRKVMSHSGARRRTVARSSSLKLRGEERRGGSKRRIEREDKMKYSTVPSTPTVVFRCSRRRLIRIRLASVARAAPHRRAEREETALHTRRTTRASTASHFNPNSVRIFCVFSRPPSRLEGEEKSQRSEVRDMNLVSKASGVSSASDVRPPNSSWFSVSLTSRRRTISPRYMPLIIFSKLQEEDEHRKRQKHICEAPSSPKPPHSVLMHMRPSSPSTRLTFLISSM</sequence>
<organism evidence="2 3">
    <name type="scientific">Liparis tanakae</name>
    <name type="common">Tanaka's snailfish</name>
    <dbReference type="NCBI Taxonomy" id="230148"/>
    <lineage>
        <taxon>Eukaryota</taxon>
        <taxon>Metazoa</taxon>
        <taxon>Chordata</taxon>
        <taxon>Craniata</taxon>
        <taxon>Vertebrata</taxon>
        <taxon>Euteleostomi</taxon>
        <taxon>Actinopterygii</taxon>
        <taxon>Neopterygii</taxon>
        <taxon>Teleostei</taxon>
        <taxon>Neoteleostei</taxon>
        <taxon>Acanthomorphata</taxon>
        <taxon>Eupercaria</taxon>
        <taxon>Perciformes</taxon>
        <taxon>Cottioidei</taxon>
        <taxon>Cottales</taxon>
        <taxon>Liparidae</taxon>
        <taxon>Liparis</taxon>
    </lineage>
</organism>
<keyword evidence="3" id="KW-1185">Reference proteome</keyword>
<dbReference type="AlphaFoldDB" id="A0A4Z2GTY1"/>
<dbReference type="Proteomes" id="UP000314294">
    <property type="component" value="Unassembled WGS sequence"/>
</dbReference>
<protein>
    <submittedName>
        <fullName evidence="2">Uncharacterized protein</fullName>
    </submittedName>
</protein>
<reference evidence="2 3" key="1">
    <citation type="submission" date="2019-03" db="EMBL/GenBank/DDBJ databases">
        <title>First draft genome of Liparis tanakae, snailfish: a comprehensive survey of snailfish specific genes.</title>
        <authorList>
            <person name="Kim W."/>
            <person name="Song I."/>
            <person name="Jeong J.-H."/>
            <person name="Kim D."/>
            <person name="Kim S."/>
            <person name="Ryu S."/>
            <person name="Song J.Y."/>
            <person name="Lee S.K."/>
        </authorList>
    </citation>
    <scope>NUCLEOTIDE SEQUENCE [LARGE SCALE GENOMIC DNA]</scope>
    <source>
        <tissue evidence="2">Muscle</tissue>
    </source>
</reference>
<feature type="region of interest" description="Disordered" evidence="1">
    <location>
        <begin position="87"/>
        <end position="107"/>
    </location>
</feature>
<proteinExistence type="predicted"/>
<feature type="region of interest" description="Disordered" evidence="1">
    <location>
        <begin position="1"/>
        <end position="51"/>
    </location>
</feature>
<feature type="compositionally biased region" description="Basic and acidic residues" evidence="1">
    <location>
        <begin position="88"/>
        <end position="97"/>
    </location>
</feature>
<dbReference type="EMBL" id="SRLO01000434">
    <property type="protein sequence ID" value="TNN56182.1"/>
    <property type="molecule type" value="Genomic_DNA"/>
</dbReference>